<dbReference type="EMBL" id="HF936206">
    <property type="protein sequence ID" value="CCX15579.1"/>
    <property type="molecule type" value="Genomic_DNA"/>
</dbReference>
<evidence type="ECO:0000313" key="2">
    <source>
        <dbReference type="Proteomes" id="UP000018144"/>
    </source>
</evidence>
<proteinExistence type="predicted"/>
<dbReference type="Proteomes" id="UP000018144">
    <property type="component" value="Unassembled WGS sequence"/>
</dbReference>
<reference evidence="1 2" key="1">
    <citation type="journal article" date="2013" name="PLoS Genet.">
        <title>The genome and development-dependent transcriptomes of Pyronema confluens: a window into fungal evolution.</title>
        <authorList>
            <person name="Traeger S."/>
            <person name="Altegoer F."/>
            <person name="Freitag M."/>
            <person name="Gabaldon T."/>
            <person name="Kempken F."/>
            <person name="Kumar A."/>
            <person name="Marcet-Houben M."/>
            <person name="Poggeler S."/>
            <person name="Stajich J.E."/>
            <person name="Nowrousian M."/>
        </authorList>
    </citation>
    <scope>NUCLEOTIDE SEQUENCE [LARGE SCALE GENOMIC DNA]</scope>
    <source>
        <strain evidence="2">CBS 100304</strain>
        <tissue evidence="1">Vegetative mycelium</tissue>
    </source>
</reference>
<sequence length="229" mass="25985">MAIECSCIRAKEVDVDLAEEVIQVFERMYTGRRSTRWSSECLGAIRKIREDAGRSFTFRYLGQTSRCPVTRLWEDIRSTPSHYRGTRFTKLARLLKECDGLSSEASESSWKLFVFPELELLGSSEYKGIDTVERTIIAIRGAQTAGCLNMEAGGKFADFELHEQTQSLLKELPPLSSPTTELIPPTIREAATAQNNDEDEKLYDTYSSQSKQLQYQQQIPFIVHSPDQA</sequence>
<dbReference type="AlphaFoldDB" id="U4LMY1"/>
<keyword evidence="2" id="KW-1185">Reference proteome</keyword>
<gene>
    <name evidence="1" type="ORF">PCON_01960</name>
</gene>
<accession>U4LMY1</accession>
<organism evidence="1 2">
    <name type="scientific">Pyronema omphalodes (strain CBS 100304)</name>
    <name type="common">Pyronema confluens</name>
    <dbReference type="NCBI Taxonomy" id="1076935"/>
    <lineage>
        <taxon>Eukaryota</taxon>
        <taxon>Fungi</taxon>
        <taxon>Dikarya</taxon>
        <taxon>Ascomycota</taxon>
        <taxon>Pezizomycotina</taxon>
        <taxon>Pezizomycetes</taxon>
        <taxon>Pezizales</taxon>
        <taxon>Pyronemataceae</taxon>
        <taxon>Pyronema</taxon>
    </lineage>
</organism>
<protein>
    <submittedName>
        <fullName evidence="1">Uncharacterized protein</fullName>
    </submittedName>
</protein>
<name>U4LMY1_PYROM</name>
<evidence type="ECO:0000313" key="1">
    <source>
        <dbReference type="EMBL" id="CCX15579.1"/>
    </source>
</evidence>